<dbReference type="PANTHER" id="PTHR30383">
    <property type="entry name" value="THIOESTERASE 1/PROTEASE 1/LYSOPHOSPHOLIPASE L1"/>
    <property type="match status" value="1"/>
</dbReference>
<dbReference type="SUPFAM" id="SSF52266">
    <property type="entry name" value="SGNH hydrolase"/>
    <property type="match status" value="1"/>
</dbReference>
<keyword evidence="3" id="KW-1185">Reference proteome</keyword>
<dbReference type="Pfam" id="PF13472">
    <property type="entry name" value="Lipase_GDSL_2"/>
    <property type="match status" value="1"/>
</dbReference>
<dbReference type="EMBL" id="JACHIG010000004">
    <property type="protein sequence ID" value="MBB5032857.1"/>
    <property type="molecule type" value="Genomic_DNA"/>
</dbReference>
<comment type="caution">
    <text evidence="2">The sequence shown here is derived from an EMBL/GenBank/DDBJ whole genome shotgun (WGS) entry which is preliminary data.</text>
</comment>
<dbReference type="GO" id="GO:0016788">
    <property type="term" value="F:hydrolase activity, acting on ester bonds"/>
    <property type="evidence" value="ECO:0007669"/>
    <property type="project" value="UniProtKB-ARBA"/>
</dbReference>
<evidence type="ECO:0000313" key="2">
    <source>
        <dbReference type="EMBL" id="MBB5032857.1"/>
    </source>
</evidence>
<evidence type="ECO:0000313" key="3">
    <source>
        <dbReference type="Proteomes" id="UP000590740"/>
    </source>
</evidence>
<name>A0A7W7YAX4_9BACT</name>
<dbReference type="InterPro" id="IPR036514">
    <property type="entry name" value="SGNH_hydro_sf"/>
</dbReference>
<dbReference type="Proteomes" id="UP000590740">
    <property type="component" value="Unassembled WGS sequence"/>
</dbReference>
<dbReference type="InterPro" id="IPR013830">
    <property type="entry name" value="SGNH_hydro"/>
</dbReference>
<evidence type="ECO:0000259" key="1">
    <source>
        <dbReference type="Pfam" id="PF13472"/>
    </source>
</evidence>
<proteinExistence type="predicted"/>
<accession>A0A7W7YAX4</accession>
<sequence length="414" mass="45053">MSFSLRAEQCLVIGDSLTKEYEEEFPALYPNNPASWQARNWIELLHQNRTDWFDTGTWGAYADPRLTGHAYNWAFPGATTTDIRNQLSSIYNFWWTNTLKNQLRGTVERVVIFAGGNDADSYYANLYNGTADASVTTTTYGNLQWIISFVRGVNPSIPIVLVSVPHVGCTPKIQQGYPTDPVKTARVTAAMDALNASLAAYAQSIGIGFVPGVYAFTKSLISQPFRIQAIEFYRVADADARTRYAFSGDGFHPNTCAHTKIAQMVVDAFNAQYPATAITPVSDSYIISTLLGLDPNIPFTEWLASVGQSGSFTADSNGNGIPNGVEFALENVTGTSSMPRPVLQNGALTLTYQPRMVFTEWGSIQAQSSTDLVNWTDIPAAQTTNNGDGTITVNANLSGKGFVRLKCSPVNTGP</sequence>
<organism evidence="2 3">
    <name type="scientific">Prosthecobacter vanneervenii</name>
    <dbReference type="NCBI Taxonomy" id="48466"/>
    <lineage>
        <taxon>Bacteria</taxon>
        <taxon>Pseudomonadati</taxon>
        <taxon>Verrucomicrobiota</taxon>
        <taxon>Verrucomicrobiia</taxon>
        <taxon>Verrucomicrobiales</taxon>
        <taxon>Verrucomicrobiaceae</taxon>
        <taxon>Prosthecobacter</taxon>
    </lineage>
</organism>
<feature type="domain" description="SGNH hydrolase-type esterase" evidence="1">
    <location>
        <begin position="12"/>
        <end position="255"/>
    </location>
</feature>
<dbReference type="RefSeq" id="WP_184339765.1">
    <property type="nucleotide sequence ID" value="NZ_JACHIG010000004.1"/>
</dbReference>
<dbReference type="InterPro" id="IPR051532">
    <property type="entry name" value="Ester_Hydrolysis_Enzymes"/>
</dbReference>
<gene>
    <name evidence="2" type="ORF">HNQ65_002439</name>
</gene>
<dbReference type="AlphaFoldDB" id="A0A7W7YAX4"/>
<protein>
    <submittedName>
        <fullName evidence="2">Lysophospholipase L1-like esterase</fullName>
    </submittedName>
</protein>
<reference evidence="2 3" key="1">
    <citation type="submission" date="2020-08" db="EMBL/GenBank/DDBJ databases">
        <title>Genomic Encyclopedia of Type Strains, Phase IV (KMG-IV): sequencing the most valuable type-strain genomes for metagenomic binning, comparative biology and taxonomic classification.</title>
        <authorList>
            <person name="Goeker M."/>
        </authorList>
    </citation>
    <scope>NUCLEOTIDE SEQUENCE [LARGE SCALE GENOMIC DNA]</scope>
    <source>
        <strain evidence="2 3">DSM 12252</strain>
    </source>
</reference>
<dbReference type="Gene3D" id="3.40.50.1110">
    <property type="entry name" value="SGNH hydrolase"/>
    <property type="match status" value="1"/>
</dbReference>